<evidence type="ECO:0000256" key="15">
    <source>
        <dbReference type="ARBA" id="ARBA00023180"/>
    </source>
</evidence>
<feature type="transmembrane region" description="Helical" evidence="18">
    <location>
        <begin position="48"/>
        <end position="69"/>
    </location>
</feature>
<dbReference type="GO" id="GO:0036376">
    <property type="term" value="P:sodium ion export across plasma membrane"/>
    <property type="evidence" value="ECO:0007669"/>
    <property type="project" value="TreeGrafter"/>
</dbReference>
<comment type="subcellular location">
    <subcellularLocation>
        <location evidence="1">Cell membrane</location>
        <topology evidence="1">Single-pass type II membrane protein</topology>
    </subcellularLocation>
</comment>
<evidence type="ECO:0000256" key="5">
    <source>
        <dbReference type="ARBA" id="ARBA00022538"/>
    </source>
</evidence>
<dbReference type="GO" id="GO:0005890">
    <property type="term" value="C:sodium:potassium-exchanging ATPase complex"/>
    <property type="evidence" value="ECO:0007669"/>
    <property type="project" value="InterPro"/>
</dbReference>
<gene>
    <name evidence="19" type="ORF">PV328_007540</name>
</gene>
<evidence type="ECO:0000256" key="4">
    <source>
        <dbReference type="ARBA" id="ARBA00022475"/>
    </source>
</evidence>
<proteinExistence type="inferred from homology"/>
<evidence type="ECO:0000256" key="16">
    <source>
        <dbReference type="ARBA" id="ARBA00023201"/>
    </source>
</evidence>
<dbReference type="Gene3D" id="2.60.40.1660">
    <property type="entry name" value="Na, k-atpase alpha subunit"/>
    <property type="match status" value="1"/>
</dbReference>
<reference evidence="19" key="1">
    <citation type="journal article" date="2023" name="bioRxiv">
        <title>Scaffold-level genome assemblies of two parasitoid biocontrol wasps reveal the parthenogenesis mechanism and an associated novel virus.</title>
        <authorList>
            <person name="Inwood S."/>
            <person name="Skelly J."/>
            <person name="Guhlin J."/>
            <person name="Harrop T."/>
            <person name="Goldson S."/>
            <person name="Dearden P."/>
        </authorList>
    </citation>
    <scope>NUCLEOTIDE SEQUENCE</scope>
    <source>
        <strain evidence="19">Irish</strain>
        <tissue evidence="19">Whole body</tissue>
    </source>
</reference>
<keyword evidence="6" id="KW-0740">Sodium/potassium transport</keyword>
<dbReference type="EMBL" id="JAQQBS010001423">
    <property type="protein sequence ID" value="KAK0160098.1"/>
    <property type="molecule type" value="Genomic_DNA"/>
</dbReference>
<dbReference type="GO" id="GO:0006883">
    <property type="term" value="P:intracellular sodium ion homeostasis"/>
    <property type="evidence" value="ECO:0007669"/>
    <property type="project" value="TreeGrafter"/>
</dbReference>
<dbReference type="PANTHER" id="PTHR11523">
    <property type="entry name" value="SODIUM/POTASSIUM-DEPENDENT ATPASE BETA SUBUNIT"/>
    <property type="match status" value="1"/>
</dbReference>
<dbReference type="InterPro" id="IPR000402">
    <property type="entry name" value="Na/K_ATPase_sub_beta"/>
</dbReference>
<comment type="function">
    <text evidence="17">This is the non-catalytic component of the active enzyme, which catalyzes the hydrolysis of ATP coupled with the exchange of Na(+) and K(+) ions across the plasma membrane. The beta subunit regulates, through assembly of alpha/beta heterodimers, the number of sodium pumps transported to the plasma membrane.</text>
</comment>
<sequence>MVVKRDLVTESMNPYEKPPSQSVKSFIYNPETRAIMGRTFSSWGKIGLFYTIFYGVLAALVAICFWGFFQTIDPRRPKWQLDRSIIGTNPGLGFRPMPSEDNVESTLIWFKGSDRENYKYWVDSLTTFLEDYKKPGNTPDRGTNIKICDYNSLPNPGQVCVVEVRQWDHCTQENYFGYHKSSPCVFLKLNKIFGWRPEFYNTTAGLPDEMPRSLKEHISHLNATDSRQLNTIWVSCEGENPADQEHIGPIHYIPRQGFPGFYYPFENSQGYLSPLVAVHFERPKTGILINVECKAWARNIIHNRHDKLGSVHFELLID</sequence>
<evidence type="ECO:0000256" key="18">
    <source>
        <dbReference type="SAM" id="Phobius"/>
    </source>
</evidence>
<keyword evidence="14" id="KW-1015">Disulfide bond</keyword>
<comment type="caution">
    <text evidence="19">The sequence shown here is derived from an EMBL/GenBank/DDBJ whole genome shotgun (WGS) entry which is preliminary data.</text>
</comment>
<evidence type="ECO:0000256" key="6">
    <source>
        <dbReference type="ARBA" id="ARBA00022607"/>
    </source>
</evidence>
<dbReference type="AlphaFoldDB" id="A0AA39C957"/>
<keyword evidence="10 18" id="KW-1133">Transmembrane helix</keyword>
<evidence type="ECO:0008006" key="21">
    <source>
        <dbReference type="Google" id="ProtNLM"/>
    </source>
</evidence>
<dbReference type="PROSITE" id="PS00390">
    <property type="entry name" value="ATPASE_NA_K_BETA_1"/>
    <property type="match status" value="1"/>
</dbReference>
<keyword evidence="15" id="KW-0325">Glycoprotein</keyword>
<evidence type="ECO:0000256" key="9">
    <source>
        <dbReference type="ARBA" id="ARBA00022968"/>
    </source>
</evidence>
<evidence type="ECO:0000256" key="14">
    <source>
        <dbReference type="ARBA" id="ARBA00023157"/>
    </source>
</evidence>
<protein>
    <recommendedName>
        <fullName evidence="21">Sodium/potassium-transporting ATPase subunit beta-2</fullName>
    </recommendedName>
</protein>
<evidence type="ECO:0000256" key="12">
    <source>
        <dbReference type="ARBA" id="ARBA00023065"/>
    </source>
</evidence>
<dbReference type="FunFam" id="2.60.40.1660:FF:000004">
    <property type="entry name" value="sodium/potassium-transporting ATPase subunit beta-2"/>
    <property type="match status" value="1"/>
</dbReference>
<evidence type="ECO:0000256" key="17">
    <source>
        <dbReference type="ARBA" id="ARBA00025540"/>
    </source>
</evidence>
<dbReference type="Pfam" id="PF00287">
    <property type="entry name" value="Na_K-ATPase"/>
    <property type="match status" value="1"/>
</dbReference>
<keyword evidence="7 18" id="KW-0812">Transmembrane</keyword>
<evidence type="ECO:0000256" key="10">
    <source>
        <dbReference type="ARBA" id="ARBA00022989"/>
    </source>
</evidence>
<reference evidence="19" key="2">
    <citation type="submission" date="2023-03" db="EMBL/GenBank/DDBJ databases">
        <authorList>
            <person name="Inwood S.N."/>
            <person name="Skelly J.G."/>
            <person name="Guhlin J."/>
            <person name="Harrop T.W.R."/>
            <person name="Goldson S.G."/>
            <person name="Dearden P.K."/>
        </authorList>
    </citation>
    <scope>NUCLEOTIDE SEQUENCE</scope>
    <source>
        <strain evidence="19">Irish</strain>
        <tissue evidence="19">Whole body</tissue>
    </source>
</reference>
<evidence type="ECO:0000256" key="7">
    <source>
        <dbReference type="ARBA" id="ARBA00022692"/>
    </source>
</evidence>
<evidence type="ECO:0000256" key="3">
    <source>
        <dbReference type="ARBA" id="ARBA00022448"/>
    </source>
</evidence>
<keyword evidence="11" id="KW-0915">Sodium</keyword>
<keyword evidence="9" id="KW-0735">Signal-anchor</keyword>
<keyword evidence="4" id="KW-1003">Cell membrane</keyword>
<name>A0AA39C957_9HYME</name>
<keyword evidence="8" id="KW-0630">Potassium</keyword>
<evidence type="ECO:0000256" key="2">
    <source>
        <dbReference type="ARBA" id="ARBA00005876"/>
    </source>
</evidence>
<keyword evidence="20" id="KW-1185">Reference proteome</keyword>
<dbReference type="GO" id="GO:0001671">
    <property type="term" value="F:ATPase activator activity"/>
    <property type="evidence" value="ECO:0007669"/>
    <property type="project" value="TreeGrafter"/>
</dbReference>
<dbReference type="Proteomes" id="UP001168990">
    <property type="component" value="Unassembled WGS sequence"/>
</dbReference>
<comment type="similarity">
    <text evidence="2">Belongs to the X(+)/potassium ATPases subunit beta family.</text>
</comment>
<dbReference type="GO" id="GO:1990573">
    <property type="term" value="P:potassium ion import across plasma membrane"/>
    <property type="evidence" value="ECO:0007669"/>
    <property type="project" value="TreeGrafter"/>
</dbReference>
<dbReference type="InterPro" id="IPR038702">
    <property type="entry name" value="Na/K_ATPase_sub_beta_sf"/>
</dbReference>
<keyword evidence="13 18" id="KW-0472">Membrane</keyword>
<keyword evidence="3" id="KW-0813">Transport</keyword>
<dbReference type="GO" id="GO:0030007">
    <property type="term" value="P:intracellular potassium ion homeostasis"/>
    <property type="evidence" value="ECO:0007669"/>
    <property type="project" value="TreeGrafter"/>
</dbReference>
<evidence type="ECO:0000313" key="20">
    <source>
        <dbReference type="Proteomes" id="UP001168990"/>
    </source>
</evidence>
<evidence type="ECO:0000256" key="13">
    <source>
        <dbReference type="ARBA" id="ARBA00023136"/>
    </source>
</evidence>
<evidence type="ECO:0000313" key="19">
    <source>
        <dbReference type="EMBL" id="KAK0160098.1"/>
    </source>
</evidence>
<evidence type="ECO:0000256" key="11">
    <source>
        <dbReference type="ARBA" id="ARBA00023053"/>
    </source>
</evidence>
<keyword evidence="16" id="KW-0739">Sodium transport</keyword>
<evidence type="ECO:0000256" key="1">
    <source>
        <dbReference type="ARBA" id="ARBA00004401"/>
    </source>
</evidence>
<keyword evidence="12" id="KW-0406">Ion transport</keyword>
<accession>A0AA39C957</accession>
<organism evidence="19 20">
    <name type="scientific">Microctonus aethiopoides</name>
    <dbReference type="NCBI Taxonomy" id="144406"/>
    <lineage>
        <taxon>Eukaryota</taxon>
        <taxon>Metazoa</taxon>
        <taxon>Ecdysozoa</taxon>
        <taxon>Arthropoda</taxon>
        <taxon>Hexapoda</taxon>
        <taxon>Insecta</taxon>
        <taxon>Pterygota</taxon>
        <taxon>Neoptera</taxon>
        <taxon>Endopterygota</taxon>
        <taxon>Hymenoptera</taxon>
        <taxon>Apocrita</taxon>
        <taxon>Ichneumonoidea</taxon>
        <taxon>Braconidae</taxon>
        <taxon>Euphorinae</taxon>
        <taxon>Microctonus</taxon>
    </lineage>
</organism>
<dbReference type="PANTHER" id="PTHR11523:SF46">
    <property type="entry name" value="SODIUM_POTASSIUM-TRANSPORTING ATPASE SUBUNIT BETA-2"/>
    <property type="match status" value="1"/>
</dbReference>
<evidence type="ECO:0000256" key="8">
    <source>
        <dbReference type="ARBA" id="ARBA00022958"/>
    </source>
</evidence>
<keyword evidence="5" id="KW-0633">Potassium transport</keyword>